<dbReference type="GeneID" id="90984911"/>
<dbReference type="STRING" id="2754.EH55_01060"/>
<accession>A0A073ISL3</accession>
<dbReference type="InterPro" id="IPR048117">
    <property type="entry name" value="T2SS_GspN_synerg"/>
</dbReference>
<reference evidence="1 2" key="1">
    <citation type="submission" date="2014-04" db="EMBL/GenBank/DDBJ databases">
        <title>Draft Genome Sequence of Synergistes jonesii.</title>
        <authorList>
            <person name="Coil D.A."/>
            <person name="Eisen J.A."/>
            <person name="Holland-Moritz H.E."/>
        </authorList>
    </citation>
    <scope>NUCLEOTIDE SEQUENCE [LARGE SCALE GENOMIC DNA]</scope>
    <source>
        <strain evidence="1 2">78-1</strain>
    </source>
</reference>
<gene>
    <name evidence="1" type="ORF">EH55_01060</name>
</gene>
<comment type="caution">
    <text evidence="1">The sequence shown here is derived from an EMBL/GenBank/DDBJ whole genome shotgun (WGS) entry which is preliminary data.</text>
</comment>
<protein>
    <recommendedName>
        <fullName evidence="3">AsmA-like C-terminal domain-containing protein</fullName>
    </recommendedName>
</protein>
<evidence type="ECO:0000313" key="1">
    <source>
        <dbReference type="EMBL" id="KEJ92799.1"/>
    </source>
</evidence>
<dbReference type="Proteomes" id="UP000027665">
    <property type="component" value="Unassembled WGS sequence"/>
</dbReference>
<dbReference type="NCBIfam" id="NF041619">
    <property type="entry name" value="T2SS_N_SYNERG"/>
    <property type="match status" value="1"/>
</dbReference>
<proteinExistence type="predicted"/>
<dbReference type="OrthoDB" id="4969at2"/>
<dbReference type="EMBL" id="JMKI01000016">
    <property type="protein sequence ID" value="KEJ92799.1"/>
    <property type="molecule type" value="Genomic_DNA"/>
</dbReference>
<evidence type="ECO:0008006" key="3">
    <source>
        <dbReference type="Google" id="ProtNLM"/>
    </source>
</evidence>
<sequence>MRKYVAGAAAALAGIVCGVIIFFPWKTAADTAANLAVGFAAENGIFLTISSSEVDGIFSKRFSYGGVAADFPVFRLALREASFTPSMISSLLSRKLKCRIETGRGSLVPVTRQSLEWDSGSARLTLSGGGAMLDDIALVGKTSLTGRAELSSEGSLMRAELLLRTSPEMDRALELAKNLGVVRLTKIKEGEWRIQK</sequence>
<organism evidence="1 2">
    <name type="scientific">Synergistes jonesii</name>
    <dbReference type="NCBI Taxonomy" id="2754"/>
    <lineage>
        <taxon>Bacteria</taxon>
        <taxon>Thermotogati</taxon>
        <taxon>Synergistota</taxon>
        <taxon>Synergistia</taxon>
        <taxon>Synergistales</taxon>
        <taxon>Synergistaceae</taxon>
        <taxon>Synergistes</taxon>
    </lineage>
</organism>
<name>A0A073ISL3_9BACT</name>
<dbReference type="RefSeq" id="WP_037975100.1">
    <property type="nucleotide sequence ID" value="NZ_JMKI01000016.1"/>
</dbReference>
<evidence type="ECO:0000313" key="2">
    <source>
        <dbReference type="Proteomes" id="UP000027665"/>
    </source>
</evidence>
<dbReference type="AlphaFoldDB" id="A0A073ISL3"/>
<keyword evidence="2" id="KW-1185">Reference proteome</keyword>